<evidence type="ECO:0000313" key="3">
    <source>
        <dbReference type="Proteomes" id="UP001597497"/>
    </source>
</evidence>
<dbReference type="InterPro" id="IPR001119">
    <property type="entry name" value="SLH_dom"/>
</dbReference>
<sequence length="678" mass="74197">MWGIREGQQYPKLSYFINYSDHAELSALAISEGTLSPSFAEDITSYTADVANSVDHVTVTAAVYDSNATLKVNGTTATSGMSTSAIPLNVGDNTITVTVTAEDGITTKDYTVVVKRAALSTNAELSALAISAGTLSPSFAEGITSYTADVANSADHVTVTASVYDSNATLKVNGTTATSGMPSNAIPLNVGDNTITVTVTAEDGTTTKDYIVVVKRAATSGSSSSSKSNEEEIIVKVESGNSKEVLVETKVKRVRDKGTVKDEVNLSQESAKETVKKLLGLKEDTLRMVIPDEKNEVAEVNVSIPKASLNELKAGKTNLVIEMENVTLLLPNRSLAEFDQDLYFRVVPIKDETEQKQVEERAKNEQIIQNIAQNKDVKVLGRPADIETNMQNQSVLITLPLKSTDLPSDMEEKQQMINNLMIFIEHSDGTKELVKGEVVTHDDGSLDIQFDIDKFSTFTMLYIDGAEGYLAQLEEQESIHHAYISGYEDGTFKPDQHITRAEMATLLARNLSTTEMESVPYSDLSIDHWAYASIQETTANGLMIGDPDGQFRPEAVLTRAEMATIAFYWMDLQEQNEMNAFRDTTDHWAAAKIAALVQEGIMKGYPDGSFKPDQPLTRAEAVMVMNKMLDVGPLNGADTPLWSDVPVTHWAFEAIQEASMSHRYEIIEDQEVFVEQVK</sequence>
<dbReference type="InterPro" id="IPR051465">
    <property type="entry name" value="Cell_Envelope_Struct_Comp"/>
</dbReference>
<keyword evidence="3" id="KW-1185">Reference proteome</keyword>
<name>A0ABW5RAT4_9BACL</name>
<protein>
    <submittedName>
        <fullName evidence="2">Cadherin-like beta sandwich domain-containing protein</fullName>
    </submittedName>
</protein>
<dbReference type="EMBL" id="JBHUMM010000014">
    <property type="protein sequence ID" value="MFD2671715.1"/>
    <property type="molecule type" value="Genomic_DNA"/>
</dbReference>
<evidence type="ECO:0000259" key="1">
    <source>
        <dbReference type="PROSITE" id="PS51272"/>
    </source>
</evidence>
<dbReference type="Pfam" id="PF00395">
    <property type="entry name" value="SLH"/>
    <property type="match status" value="3"/>
</dbReference>
<dbReference type="PANTHER" id="PTHR43308">
    <property type="entry name" value="OUTER MEMBRANE PROTEIN ALPHA-RELATED"/>
    <property type="match status" value="1"/>
</dbReference>
<reference evidence="3" key="1">
    <citation type="journal article" date="2019" name="Int. J. Syst. Evol. Microbiol.">
        <title>The Global Catalogue of Microorganisms (GCM) 10K type strain sequencing project: providing services to taxonomists for standard genome sequencing and annotation.</title>
        <authorList>
            <consortium name="The Broad Institute Genomics Platform"/>
            <consortium name="The Broad Institute Genome Sequencing Center for Infectious Disease"/>
            <person name="Wu L."/>
            <person name="Ma J."/>
        </authorList>
    </citation>
    <scope>NUCLEOTIDE SEQUENCE [LARGE SCALE GENOMIC DNA]</scope>
    <source>
        <strain evidence="3">KCTC 33676</strain>
    </source>
</reference>
<dbReference type="Proteomes" id="UP001597497">
    <property type="component" value="Unassembled WGS sequence"/>
</dbReference>
<accession>A0ABW5RAT4</accession>
<feature type="domain" description="SLH" evidence="1">
    <location>
        <begin position="517"/>
        <end position="575"/>
    </location>
</feature>
<organism evidence="2 3">
    <name type="scientific">Marinicrinis sediminis</name>
    <dbReference type="NCBI Taxonomy" id="1652465"/>
    <lineage>
        <taxon>Bacteria</taxon>
        <taxon>Bacillati</taxon>
        <taxon>Bacillota</taxon>
        <taxon>Bacilli</taxon>
        <taxon>Bacillales</taxon>
        <taxon>Paenibacillaceae</taxon>
    </lineage>
</organism>
<dbReference type="Pfam" id="PF12733">
    <property type="entry name" value="Cadherin-like"/>
    <property type="match status" value="2"/>
</dbReference>
<gene>
    <name evidence="2" type="ORF">ACFSUC_08865</name>
</gene>
<dbReference type="InterPro" id="IPR025883">
    <property type="entry name" value="Cadherin-like_domain"/>
</dbReference>
<dbReference type="PANTHER" id="PTHR43308:SF5">
    <property type="entry name" value="S-LAYER PROTEIN _ PEPTIDOGLYCAN ENDO-BETA-N-ACETYLGLUCOSAMINIDASE"/>
    <property type="match status" value="1"/>
</dbReference>
<proteinExistence type="predicted"/>
<feature type="domain" description="SLH" evidence="1">
    <location>
        <begin position="576"/>
        <end position="639"/>
    </location>
</feature>
<dbReference type="InterPro" id="IPR013783">
    <property type="entry name" value="Ig-like_fold"/>
</dbReference>
<dbReference type="PROSITE" id="PS51272">
    <property type="entry name" value="SLH"/>
    <property type="match status" value="3"/>
</dbReference>
<evidence type="ECO:0000313" key="2">
    <source>
        <dbReference type="EMBL" id="MFD2671715.1"/>
    </source>
</evidence>
<dbReference type="Gene3D" id="2.60.40.10">
    <property type="entry name" value="Immunoglobulins"/>
    <property type="match status" value="1"/>
</dbReference>
<comment type="caution">
    <text evidence="2">The sequence shown here is derived from an EMBL/GenBank/DDBJ whole genome shotgun (WGS) entry which is preliminary data.</text>
</comment>
<dbReference type="RefSeq" id="WP_379929189.1">
    <property type="nucleotide sequence ID" value="NZ_JBHUMM010000014.1"/>
</dbReference>
<feature type="domain" description="SLH" evidence="1">
    <location>
        <begin position="453"/>
        <end position="516"/>
    </location>
</feature>